<dbReference type="InterPro" id="IPR024969">
    <property type="entry name" value="EIF3F/CSN6-like_C"/>
</dbReference>
<organism evidence="3 4">
    <name type="scientific">Parastrongyloides trichosuri</name>
    <name type="common">Possum-specific nematode worm</name>
    <dbReference type="NCBI Taxonomy" id="131310"/>
    <lineage>
        <taxon>Eukaryota</taxon>
        <taxon>Metazoa</taxon>
        <taxon>Ecdysozoa</taxon>
        <taxon>Nematoda</taxon>
        <taxon>Chromadorea</taxon>
        <taxon>Rhabditida</taxon>
        <taxon>Tylenchina</taxon>
        <taxon>Panagrolaimomorpha</taxon>
        <taxon>Strongyloidoidea</taxon>
        <taxon>Strongyloididae</taxon>
        <taxon>Parastrongyloides</taxon>
    </lineage>
</organism>
<dbReference type="InterPro" id="IPR000555">
    <property type="entry name" value="JAMM/MPN+_dom"/>
</dbReference>
<evidence type="ECO:0000259" key="1">
    <source>
        <dbReference type="Pfam" id="PF01398"/>
    </source>
</evidence>
<dbReference type="GO" id="GO:0071541">
    <property type="term" value="C:eukaryotic translation initiation factor 3 complex, eIF3m"/>
    <property type="evidence" value="ECO:0007669"/>
    <property type="project" value="TreeGrafter"/>
</dbReference>
<accession>A0A0N4Z1U1</accession>
<reference evidence="4" key="1">
    <citation type="submission" date="2017-02" db="UniProtKB">
        <authorList>
            <consortium name="WormBaseParasite"/>
        </authorList>
    </citation>
    <scope>IDENTIFICATION</scope>
</reference>
<dbReference type="Proteomes" id="UP000038045">
    <property type="component" value="Unplaced"/>
</dbReference>
<sequence>MADYTVKVHPVVYLTVCDAFQRRSISKKGVGRTMGSLCGYLGVDNVIHVTNAYVVPFSEDTPNGLPALDFTYNIRMRDTLRRTHKSEYLLGWFWTGEEVTDVTLQIHQYYSEIIAQQPYSKDFKCPTVLFMMNPMFEENRNDIMPIRAYIDHDAAIGNQKHGYILQSLPTTLAALPGERVALNFCKKGLQTPNREIPIDNTVNNQAERFRQLLGFLEGIKVYVDNIIKKEQEPNLEFDRKLYDIMEKFVSGKVGDNWEQITSATANDYSMVNYITGVIKAQMSAQEKIFQI</sequence>
<keyword evidence="3" id="KW-1185">Reference proteome</keyword>
<evidence type="ECO:0000313" key="4">
    <source>
        <dbReference type="WBParaSite" id="PTRK_0000083700.1"/>
    </source>
</evidence>
<feature type="domain" description="EIF3F/CSN6-like C-terminal" evidence="2">
    <location>
        <begin position="178"/>
        <end position="288"/>
    </location>
</feature>
<dbReference type="GO" id="GO:0008237">
    <property type="term" value="F:metallopeptidase activity"/>
    <property type="evidence" value="ECO:0007669"/>
    <property type="project" value="InterPro"/>
</dbReference>
<name>A0A0N4Z1U1_PARTI</name>
<dbReference type="Gene3D" id="3.40.140.10">
    <property type="entry name" value="Cytidine Deaminase, domain 2"/>
    <property type="match status" value="1"/>
</dbReference>
<dbReference type="PANTHER" id="PTHR10540:SF6">
    <property type="entry name" value="EUKARYOTIC TRANSLATION INITIATION FACTOR 3 SUBUNIT F"/>
    <property type="match status" value="1"/>
</dbReference>
<dbReference type="GO" id="GO:0003743">
    <property type="term" value="F:translation initiation factor activity"/>
    <property type="evidence" value="ECO:0007669"/>
    <property type="project" value="TreeGrafter"/>
</dbReference>
<proteinExistence type="predicted"/>
<dbReference type="Pfam" id="PF13012">
    <property type="entry name" value="MitMem_reg"/>
    <property type="match status" value="1"/>
</dbReference>
<dbReference type="GO" id="GO:0031369">
    <property type="term" value="F:translation initiation factor binding"/>
    <property type="evidence" value="ECO:0007669"/>
    <property type="project" value="TreeGrafter"/>
</dbReference>
<evidence type="ECO:0000259" key="2">
    <source>
        <dbReference type="Pfam" id="PF13012"/>
    </source>
</evidence>
<feature type="domain" description="JAB1/MPN/MOV34 metalloenzyme" evidence="1">
    <location>
        <begin position="4"/>
        <end position="114"/>
    </location>
</feature>
<evidence type="ECO:0000313" key="3">
    <source>
        <dbReference type="Proteomes" id="UP000038045"/>
    </source>
</evidence>
<protein>
    <submittedName>
        <fullName evidence="4">MPN domain-containing protein</fullName>
    </submittedName>
</protein>
<dbReference type="Pfam" id="PF01398">
    <property type="entry name" value="JAB"/>
    <property type="match status" value="1"/>
</dbReference>
<dbReference type="PANTHER" id="PTHR10540">
    <property type="entry name" value="EUKARYOTIC TRANSLATION INITIATION FACTOR 3 SUBUNIT F-RELATED"/>
    <property type="match status" value="1"/>
</dbReference>
<dbReference type="AlphaFoldDB" id="A0A0N4Z1U1"/>
<dbReference type="STRING" id="131310.A0A0N4Z1U1"/>
<dbReference type="WBParaSite" id="PTRK_0000083700.1">
    <property type="protein sequence ID" value="PTRK_0000083700.1"/>
    <property type="gene ID" value="PTRK_0000083700"/>
</dbReference>